<evidence type="ECO:0000256" key="4">
    <source>
        <dbReference type="ARBA" id="ARBA00023278"/>
    </source>
</evidence>
<dbReference type="PANTHER" id="PTHR11721:SF3">
    <property type="entry name" value="LARGE RIBOSOMAL SUBUNIT PROTEIN UL15"/>
    <property type="match status" value="1"/>
</dbReference>
<comment type="caution">
    <text evidence="7">The sequence shown here is derived from an EMBL/GenBank/DDBJ whole genome shotgun (WGS) entry which is preliminary data.</text>
</comment>
<dbReference type="SUPFAM" id="SSF52080">
    <property type="entry name" value="Ribosomal proteins L15p and L18e"/>
    <property type="match status" value="1"/>
</dbReference>
<sequence length="110" mass="12367">MPLFHFCHRHTIQTEEDPEPRPHWQTSNIGAKATLANIKHRNHPGGRGNVGGAHHPGYFGKVGMKHYHLKRNQGFCPTVTLDKLWTLVSEQTQVNAAKNKTGVVPIIDFL</sequence>
<dbReference type="GO" id="GO:0022625">
    <property type="term" value="C:cytosolic large ribosomal subunit"/>
    <property type="evidence" value="ECO:0007669"/>
    <property type="project" value="TreeGrafter"/>
</dbReference>
<evidence type="ECO:0000256" key="6">
    <source>
        <dbReference type="ARBA" id="ARBA00035527"/>
    </source>
</evidence>
<accession>A0AAW0ISW7</accession>
<gene>
    <name evidence="7" type="ORF">U0070_024478</name>
</gene>
<evidence type="ECO:0000313" key="7">
    <source>
        <dbReference type="EMBL" id="KAK7817568.1"/>
    </source>
</evidence>
<evidence type="ECO:0000256" key="1">
    <source>
        <dbReference type="ARBA" id="ARBA00007320"/>
    </source>
</evidence>
<name>A0AAW0ISW7_MYOGA</name>
<dbReference type="PANTHER" id="PTHR11721">
    <property type="entry name" value="60S RIBOSOMAL PROTEIN L27A"/>
    <property type="match status" value="1"/>
</dbReference>
<reference evidence="7 8" key="1">
    <citation type="journal article" date="2023" name="bioRxiv">
        <title>Conserved and derived expression patterns and positive selection on dental genes reveal complex evolutionary context of ever-growing rodent molars.</title>
        <authorList>
            <person name="Calamari Z.T."/>
            <person name="Song A."/>
            <person name="Cohen E."/>
            <person name="Akter M."/>
            <person name="Roy R.D."/>
            <person name="Hallikas O."/>
            <person name="Christensen M.M."/>
            <person name="Li P."/>
            <person name="Marangoni P."/>
            <person name="Jernvall J."/>
            <person name="Klein O.D."/>
        </authorList>
    </citation>
    <scope>NUCLEOTIDE SEQUENCE [LARGE SCALE GENOMIC DNA]</scope>
    <source>
        <strain evidence="7">V071</strain>
    </source>
</reference>
<evidence type="ECO:0000313" key="8">
    <source>
        <dbReference type="Proteomes" id="UP001488838"/>
    </source>
</evidence>
<keyword evidence="2" id="KW-0689">Ribosomal protein</keyword>
<evidence type="ECO:0000256" key="5">
    <source>
        <dbReference type="ARBA" id="ARBA00035200"/>
    </source>
</evidence>
<evidence type="ECO:0000256" key="2">
    <source>
        <dbReference type="ARBA" id="ARBA00022980"/>
    </source>
</evidence>
<protein>
    <recommendedName>
        <fullName evidence="5">Large ribosomal subunit protein uL15</fullName>
    </recommendedName>
    <alternativeName>
        <fullName evidence="6">60S ribosomal protein L27a</fullName>
    </alternativeName>
</protein>
<dbReference type="AlphaFoldDB" id="A0AAW0ISW7"/>
<keyword evidence="3" id="KW-0687">Ribonucleoprotein</keyword>
<dbReference type="GO" id="GO:0003735">
    <property type="term" value="F:structural constituent of ribosome"/>
    <property type="evidence" value="ECO:0007669"/>
    <property type="project" value="TreeGrafter"/>
</dbReference>
<proteinExistence type="inferred from homology"/>
<keyword evidence="4" id="KW-0379">Hydroxylation</keyword>
<keyword evidence="8" id="KW-1185">Reference proteome</keyword>
<dbReference type="Gene3D" id="3.100.10.10">
    <property type="match status" value="1"/>
</dbReference>
<evidence type="ECO:0000256" key="3">
    <source>
        <dbReference type="ARBA" id="ARBA00023274"/>
    </source>
</evidence>
<dbReference type="InterPro" id="IPR036227">
    <property type="entry name" value="Ribosomal_uL15/eL18_sf"/>
</dbReference>
<organism evidence="7 8">
    <name type="scientific">Myodes glareolus</name>
    <name type="common">Bank vole</name>
    <name type="synonym">Clethrionomys glareolus</name>
    <dbReference type="NCBI Taxonomy" id="447135"/>
    <lineage>
        <taxon>Eukaryota</taxon>
        <taxon>Metazoa</taxon>
        <taxon>Chordata</taxon>
        <taxon>Craniata</taxon>
        <taxon>Vertebrata</taxon>
        <taxon>Euteleostomi</taxon>
        <taxon>Mammalia</taxon>
        <taxon>Eutheria</taxon>
        <taxon>Euarchontoglires</taxon>
        <taxon>Glires</taxon>
        <taxon>Rodentia</taxon>
        <taxon>Myomorpha</taxon>
        <taxon>Muroidea</taxon>
        <taxon>Cricetidae</taxon>
        <taxon>Arvicolinae</taxon>
        <taxon>Myodes</taxon>
    </lineage>
</organism>
<comment type="similarity">
    <text evidence="1">Belongs to the universal ribosomal protein uL15 family.</text>
</comment>
<dbReference type="Proteomes" id="UP001488838">
    <property type="component" value="Unassembled WGS sequence"/>
</dbReference>
<dbReference type="EMBL" id="JBBHLL010000094">
    <property type="protein sequence ID" value="KAK7817568.1"/>
    <property type="molecule type" value="Genomic_DNA"/>
</dbReference>